<sequence>MGILELHVWGPAFDLPSIDAECLAAIAYLHTALPSSQWRLVASNDPAVHSSHRLPALKANGAWVTGYASIASHLRSLAPSSPSWDLDLDSRLTPRERADALALTAHVESRLAPLLDAYLFADHDNWSAALRPALSHVLGFPLSWTVPVLLRKQALARSAPLGVNLGGDDDDNEDEDAKAGQGALDRAIKSLPTTRQKSAMEEMKAKTARGMRLHSVTVDILSPLEAQRRSGETTPGSKTRFFDGEIPTSLDCLVFGHLVLAQAVNDAPQPWLRNILAKRFPHLHSMTLDLREACLTSPGALPWTPAPASSLRTAARFFDNVLQFTPNLGALYLSEWRRRAETKAQGVADRRTLALAGSVLAAGSALAYGAWVYRGLPPWGARVQQWDAEKRGLGRLGELGAMLDFSFGLADEPRASPRADALMSVD</sequence>
<dbReference type="EMBL" id="QAPF01006547">
    <property type="protein sequence ID" value="TDZ27510.1"/>
    <property type="molecule type" value="Genomic_DNA"/>
</dbReference>
<evidence type="ECO:0000313" key="10">
    <source>
        <dbReference type="EMBL" id="TDZ27510.1"/>
    </source>
</evidence>
<dbReference type="GO" id="GO:0015031">
    <property type="term" value="P:protein transport"/>
    <property type="evidence" value="ECO:0007669"/>
    <property type="project" value="UniProtKB-KW"/>
</dbReference>
<evidence type="ECO:0000256" key="4">
    <source>
        <dbReference type="ARBA" id="ARBA00022927"/>
    </source>
</evidence>
<keyword evidence="2" id="KW-0813">Transport</keyword>
<dbReference type="Pfam" id="PF17171">
    <property type="entry name" value="GST_C_6"/>
    <property type="match status" value="1"/>
</dbReference>
<dbReference type="Proteomes" id="UP000295604">
    <property type="component" value="Unassembled WGS sequence"/>
</dbReference>
<evidence type="ECO:0000256" key="1">
    <source>
        <dbReference type="ARBA" id="ARBA00004294"/>
    </source>
</evidence>
<feature type="region of interest" description="Disordered" evidence="7">
    <location>
        <begin position="162"/>
        <end position="181"/>
    </location>
</feature>
<proteinExistence type="predicted"/>
<accession>A0A4R8PTT5</accession>
<dbReference type="InterPro" id="IPR050931">
    <property type="entry name" value="Mito_Protein_Transport_Metaxin"/>
</dbReference>
<dbReference type="InterPro" id="IPR033468">
    <property type="entry name" value="Metaxin_GST"/>
</dbReference>
<dbReference type="AlphaFoldDB" id="A0A4R8PTT5"/>
<dbReference type="GO" id="GO:0001401">
    <property type="term" value="C:SAM complex"/>
    <property type="evidence" value="ECO:0007669"/>
    <property type="project" value="InterPro"/>
</dbReference>
<evidence type="ECO:0000256" key="2">
    <source>
        <dbReference type="ARBA" id="ARBA00022448"/>
    </source>
</evidence>
<evidence type="ECO:0000259" key="8">
    <source>
        <dbReference type="Pfam" id="PF10568"/>
    </source>
</evidence>
<name>A0A4R8PTT5_9PEZI</name>
<keyword evidence="11" id="KW-1185">Reference proteome</keyword>
<dbReference type="PANTHER" id="PTHR12289">
    <property type="entry name" value="METAXIN RELATED"/>
    <property type="match status" value="1"/>
</dbReference>
<dbReference type="Pfam" id="PF10568">
    <property type="entry name" value="Tom37"/>
    <property type="match status" value="1"/>
</dbReference>
<feature type="domain" description="Mitochondrial outer membrane transport complex Sam37/metaxin N-terminal" evidence="8">
    <location>
        <begin position="22"/>
        <end position="149"/>
    </location>
</feature>
<comment type="subcellular location">
    <subcellularLocation>
        <location evidence="1">Mitochondrion outer membrane</location>
    </subcellularLocation>
</comment>
<feature type="compositionally biased region" description="Acidic residues" evidence="7">
    <location>
        <begin position="167"/>
        <end position="176"/>
    </location>
</feature>
<feature type="domain" description="Metaxin glutathione S-transferase" evidence="9">
    <location>
        <begin position="237"/>
        <end position="283"/>
    </location>
</feature>
<evidence type="ECO:0000259" key="9">
    <source>
        <dbReference type="Pfam" id="PF17171"/>
    </source>
</evidence>
<evidence type="ECO:0000256" key="3">
    <source>
        <dbReference type="ARBA" id="ARBA00022787"/>
    </source>
</evidence>
<keyword evidence="4" id="KW-0653">Protein transport</keyword>
<keyword evidence="6" id="KW-0472">Membrane</keyword>
<evidence type="ECO:0000313" key="11">
    <source>
        <dbReference type="Proteomes" id="UP000295604"/>
    </source>
</evidence>
<gene>
    <name evidence="10" type="ORF">C8034_v009724</name>
</gene>
<dbReference type="PANTHER" id="PTHR12289:SF41">
    <property type="entry name" value="FAILED AXON CONNECTIONS-RELATED"/>
    <property type="match status" value="1"/>
</dbReference>
<evidence type="ECO:0000256" key="5">
    <source>
        <dbReference type="ARBA" id="ARBA00023128"/>
    </source>
</evidence>
<organism evidence="10 11">
    <name type="scientific">Colletotrichum sidae</name>
    <dbReference type="NCBI Taxonomy" id="1347389"/>
    <lineage>
        <taxon>Eukaryota</taxon>
        <taxon>Fungi</taxon>
        <taxon>Dikarya</taxon>
        <taxon>Ascomycota</taxon>
        <taxon>Pezizomycotina</taxon>
        <taxon>Sordariomycetes</taxon>
        <taxon>Hypocreomycetidae</taxon>
        <taxon>Glomerellales</taxon>
        <taxon>Glomerellaceae</taxon>
        <taxon>Colletotrichum</taxon>
        <taxon>Colletotrichum orbiculare species complex</taxon>
    </lineage>
</organism>
<dbReference type="CDD" id="cd03078">
    <property type="entry name" value="GST_N_Metaxin1_like"/>
    <property type="match status" value="1"/>
</dbReference>
<evidence type="ECO:0000256" key="7">
    <source>
        <dbReference type="SAM" id="MobiDB-lite"/>
    </source>
</evidence>
<dbReference type="InterPro" id="IPR019564">
    <property type="entry name" value="Sam37/metaxin_N"/>
</dbReference>
<evidence type="ECO:0000256" key="6">
    <source>
        <dbReference type="ARBA" id="ARBA00023136"/>
    </source>
</evidence>
<comment type="caution">
    <text evidence="10">The sequence shown here is derived from an EMBL/GenBank/DDBJ whole genome shotgun (WGS) entry which is preliminary data.</text>
</comment>
<keyword evidence="5" id="KW-0496">Mitochondrion</keyword>
<reference evidence="10 11" key="1">
    <citation type="submission" date="2018-11" db="EMBL/GenBank/DDBJ databases">
        <title>Genome sequence and assembly of Colletotrichum sidae.</title>
        <authorList>
            <person name="Gan P."/>
            <person name="Shirasu K."/>
        </authorList>
    </citation>
    <scope>NUCLEOTIDE SEQUENCE [LARGE SCALE GENOMIC DNA]</scope>
    <source>
        <strain evidence="10 11">CBS 518.97</strain>
    </source>
</reference>
<dbReference type="GO" id="GO:0007005">
    <property type="term" value="P:mitochondrion organization"/>
    <property type="evidence" value="ECO:0007669"/>
    <property type="project" value="TreeGrafter"/>
</dbReference>
<protein>
    <submittedName>
        <fullName evidence="10">Metaxin-like protein</fullName>
    </submittedName>
</protein>
<keyword evidence="3" id="KW-1000">Mitochondrion outer membrane</keyword>